<reference evidence="1" key="1">
    <citation type="submission" date="2020-05" db="EMBL/GenBank/DDBJ databases">
        <title>Large-scale comparative analyses of tick genomes elucidate their genetic diversity and vector capacities.</title>
        <authorList>
            <person name="Jia N."/>
            <person name="Wang J."/>
            <person name="Shi W."/>
            <person name="Du L."/>
            <person name="Sun Y."/>
            <person name="Zhan W."/>
            <person name="Jiang J."/>
            <person name="Wang Q."/>
            <person name="Zhang B."/>
            <person name="Ji P."/>
            <person name="Sakyi L.B."/>
            <person name="Cui X."/>
            <person name="Yuan T."/>
            <person name="Jiang B."/>
            <person name="Yang W."/>
            <person name="Lam T.T.-Y."/>
            <person name="Chang Q."/>
            <person name="Ding S."/>
            <person name="Wang X."/>
            <person name="Zhu J."/>
            <person name="Ruan X."/>
            <person name="Zhao L."/>
            <person name="Wei J."/>
            <person name="Que T."/>
            <person name="Du C."/>
            <person name="Cheng J."/>
            <person name="Dai P."/>
            <person name="Han X."/>
            <person name="Huang E."/>
            <person name="Gao Y."/>
            <person name="Liu J."/>
            <person name="Shao H."/>
            <person name="Ye R."/>
            <person name="Li L."/>
            <person name="Wei W."/>
            <person name="Wang X."/>
            <person name="Wang C."/>
            <person name="Yang T."/>
            <person name="Huo Q."/>
            <person name="Li W."/>
            <person name="Guo W."/>
            <person name="Chen H."/>
            <person name="Zhou L."/>
            <person name="Ni X."/>
            <person name="Tian J."/>
            <person name="Zhou Y."/>
            <person name="Sheng Y."/>
            <person name="Liu T."/>
            <person name="Pan Y."/>
            <person name="Xia L."/>
            <person name="Li J."/>
            <person name="Zhao F."/>
            <person name="Cao W."/>
        </authorList>
    </citation>
    <scope>NUCLEOTIDE SEQUENCE</scope>
    <source>
        <strain evidence="1">Hyas-2018</strain>
    </source>
</reference>
<dbReference type="EMBL" id="CM023486">
    <property type="protein sequence ID" value="KAH6927448.1"/>
    <property type="molecule type" value="Genomic_DNA"/>
</dbReference>
<evidence type="ECO:0000313" key="1">
    <source>
        <dbReference type="EMBL" id="KAH6927448.1"/>
    </source>
</evidence>
<dbReference type="Proteomes" id="UP000821845">
    <property type="component" value="Chromosome 6"/>
</dbReference>
<evidence type="ECO:0000313" key="2">
    <source>
        <dbReference type="Proteomes" id="UP000821845"/>
    </source>
</evidence>
<organism evidence="1 2">
    <name type="scientific">Hyalomma asiaticum</name>
    <name type="common">Tick</name>
    <dbReference type="NCBI Taxonomy" id="266040"/>
    <lineage>
        <taxon>Eukaryota</taxon>
        <taxon>Metazoa</taxon>
        <taxon>Ecdysozoa</taxon>
        <taxon>Arthropoda</taxon>
        <taxon>Chelicerata</taxon>
        <taxon>Arachnida</taxon>
        <taxon>Acari</taxon>
        <taxon>Parasitiformes</taxon>
        <taxon>Ixodida</taxon>
        <taxon>Ixodoidea</taxon>
        <taxon>Ixodidae</taxon>
        <taxon>Hyalomminae</taxon>
        <taxon>Hyalomma</taxon>
    </lineage>
</organism>
<proteinExistence type="predicted"/>
<sequence length="1120" mass="123981">MSKKGAGRSAPALPPGKGRASPGRGSPGRGSPGRGGRGGGASPGRGAPPPPAEAPLAEISPPTEKDIERKKLRDIMDRKVLVWDRMMGTDKEEDRRLGLETFKRLSEDEIALATKNLSKDKLKEFIDLKIHYFDQLANARNHDKRVEGLRRFKKVGDDEYNLAKVMGPGDSLEDMVKMRDELDKKEQAKKAEEKKKKELLDKMKKQEMEQRLPKVSVSMTDPNMTSQMLAKQQLMHLADIEKAATENVAQVAYGLSPHEVIAQQQHLLAAAAQMPAMMAPLPPMSPMVPMSPLPPMTPPMSPMPPMMPAAFYGPFPPDVPGSQTPGSAFGAVAMDLDNKMRLLSQLETTRRALQSQPVGSRSSMADEIKANLRKLNHLKMRLIDEILGEGAAPAGGYGEVRTIEHVRKRDGEKSKKDRKIILEFVGPGGKISDLDVGKELGKKDGDKKQTIVLEQEFAGAIQSPSLTNATTCPAHACPAYQQCLTYGCMTSAPVGSVSQTMCPNPQYTYSHPQLNYPCAPLDIKPEVIWERKETKTYADKSTLMDPPEALKYMDAAVMSDDQTVVKEEYKHYTCEEPVYENAVSPPPGYQLLKPNYVPVVPLAMLEQGLNYARARPQHEIGISAVPLEDDPEYPPAHLQRSCPPVVSKTTIVVNRAADEAAPASPVAAAPVQVAASPVQMAASPTPAQVALTPVIARLSRSSSSGRRSRRALHDSMERLARSIDDMYNTLSSPTRSRRRSRSFEDDDDDDDDGSGGYMSRTTPRRRRRRRYSNRRRSKSRGFPDDWRDDDLDQDDDEMQEATFRTRRRRSRADQDELPSLWGWLCRSLCNLTEGYDERMRAEARDMRVLQMGNRIRNLIQNVIRVSREVIEARRAIQQSGLKGEDYTKNIFAAESKLWELIDLEAQLANELALYRQSDLATDDQYFQGLANAEDKIRRLIGVETQLAREIGNWRKSSGKKLPSPSKTTIYTALSRLPSVPSMLGRSSGSSSYLLSTSPSGTTSGAATTTATPSSSSGSPTATPTSVASGVAASTSGSPSSSAGSKKSAKSKGSSKKKKKKKSKGSSKKKKKKKKKSKNKKKKRSKKSSKKKKRKRKRKSKSRSSKSKKRRKKRRRKKKKK</sequence>
<name>A0ACB7RXV0_HYAAI</name>
<protein>
    <submittedName>
        <fullName evidence="1">Uncharacterized protein</fullName>
    </submittedName>
</protein>
<comment type="caution">
    <text evidence="1">The sequence shown here is derived from an EMBL/GenBank/DDBJ whole genome shotgun (WGS) entry which is preliminary data.</text>
</comment>
<accession>A0ACB7RXV0</accession>
<gene>
    <name evidence="1" type="ORF">HPB50_003626</name>
</gene>
<keyword evidence="2" id="KW-1185">Reference proteome</keyword>